<dbReference type="AlphaFoldDB" id="A0A1T5HT71"/>
<keyword evidence="1" id="KW-0732">Signal</keyword>
<sequence length="128" mass="14419">MKKLILISAIALMSGMAVMAQKAEVLYFKAQLGCCVARACDMLQNDIKTMVESNFDASEVVFKEVRLADPSNAELVQKFNARSQTVVVVRNGDSEKFKDISTEVRNYLRFRDREEFESTLVASVNENL</sequence>
<feature type="signal peptide" evidence="1">
    <location>
        <begin position="1"/>
        <end position="19"/>
    </location>
</feature>
<feature type="chain" id="PRO_5013227946" description="Thioredoxin" evidence="1">
    <location>
        <begin position="20"/>
        <end position="128"/>
    </location>
</feature>
<evidence type="ECO:0000313" key="3">
    <source>
        <dbReference type="Proteomes" id="UP000191055"/>
    </source>
</evidence>
<proteinExistence type="predicted"/>
<gene>
    <name evidence="2" type="ORF">SAMN03080601_03006</name>
</gene>
<evidence type="ECO:0000313" key="2">
    <source>
        <dbReference type="EMBL" id="SKC23721.1"/>
    </source>
</evidence>
<keyword evidence="3" id="KW-1185">Reference proteome</keyword>
<dbReference type="STRING" id="889453.SAMN03080601_03006"/>
<evidence type="ECO:0000256" key="1">
    <source>
        <dbReference type="SAM" id="SignalP"/>
    </source>
</evidence>
<dbReference type="OrthoDB" id="9893778at2"/>
<organism evidence="2 3">
    <name type="scientific">Alkalitalea saponilacus</name>
    <dbReference type="NCBI Taxonomy" id="889453"/>
    <lineage>
        <taxon>Bacteria</taxon>
        <taxon>Pseudomonadati</taxon>
        <taxon>Bacteroidota</taxon>
        <taxon>Bacteroidia</taxon>
        <taxon>Marinilabiliales</taxon>
        <taxon>Marinilabiliaceae</taxon>
        <taxon>Alkalitalea</taxon>
    </lineage>
</organism>
<dbReference type="KEGG" id="asx:CDL62_08840"/>
<evidence type="ECO:0008006" key="4">
    <source>
        <dbReference type="Google" id="ProtNLM"/>
    </source>
</evidence>
<name>A0A1T5HT71_9BACT</name>
<accession>A0A1T5HT71</accession>
<dbReference type="Proteomes" id="UP000191055">
    <property type="component" value="Unassembled WGS sequence"/>
</dbReference>
<protein>
    <recommendedName>
        <fullName evidence="4">Thioredoxin</fullName>
    </recommendedName>
</protein>
<dbReference type="RefSeq" id="WP_079558682.1">
    <property type="nucleotide sequence ID" value="NZ_CP021904.1"/>
</dbReference>
<reference evidence="2 3" key="1">
    <citation type="submission" date="2017-02" db="EMBL/GenBank/DDBJ databases">
        <authorList>
            <person name="Peterson S.W."/>
        </authorList>
    </citation>
    <scope>NUCLEOTIDE SEQUENCE [LARGE SCALE GENOMIC DNA]</scope>
    <source>
        <strain evidence="2 3">DSM 24412</strain>
    </source>
</reference>
<dbReference type="EMBL" id="FUYV01000020">
    <property type="protein sequence ID" value="SKC23721.1"/>
    <property type="molecule type" value="Genomic_DNA"/>
</dbReference>